<dbReference type="CDD" id="cd00082">
    <property type="entry name" value="HisKA"/>
    <property type="match status" value="1"/>
</dbReference>
<reference evidence="13 14" key="1">
    <citation type="journal article" date="2009" name="Stand. Genomic Sci.">
        <title>Complete genome sequence of Desulfomicrobium baculatum type strain (X).</title>
        <authorList>
            <person name="Copeland A."/>
            <person name="Spring S."/>
            <person name="Goker M."/>
            <person name="Schneider S."/>
            <person name="Lapidus A."/>
            <person name="Del Rio T.G."/>
            <person name="Tice H."/>
            <person name="Cheng J.F."/>
            <person name="Chen F."/>
            <person name="Nolan M."/>
            <person name="Bruce D."/>
            <person name="Goodwin L."/>
            <person name="Pitluck S."/>
            <person name="Ivanova N."/>
            <person name="Mavrommatis K."/>
            <person name="Ovchinnikova G."/>
            <person name="Pati A."/>
            <person name="Chen A."/>
            <person name="Palaniappan K."/>
            <person name="Land M."/>
            <person name="Hauser L."/>
            <person name="Chang Y.J."/>
            <person name="Jeffries C.C."/>
            <person name="Meincke L."/>
            <person name="Sims D."/>
            <person name="Brettin T."/>
            <person name="Detter J.C."/>
            <person name="Han C."/>
            <person name="Chain P."/>
            <person name="Bristow J."/>
            <person name="Eisen J.A."/>
            <person name="Markowitz V."/>
            <person name="Hugenholtz P."/>
            <person name="Kyrpides N.C."/>
            <person name="Klenk H.P."/>
            <person name="Lucas S."/>
        </authorList>
    </citation>
    <scope>NUCLEOTIDE SEQUENCE [LARGE SCALE GENOMIC DNA]</scope>
    <source>
        <strain evidence="14">DSM 4028 / VKM B-1378 / X</strain>
    </source>
</reference>
<protein>
    <recommendedName>
        <fullName evidence="3">histidine kinase</fullName>
        <ecNumber evidence="3">2.7.13.3</ecNumber>
    </recommendedName>
</protein>
<dbReference type="CDD" id="cd17546">
    <property type="entry name" value="REC_hyHK_CKI1_RcsC-like"/>
    <property type="match status" value="1"/>
</dbReference>
<dbReference type="InterPro" id="IPR036097">
    <property type="entry name" value="HisK_dim/P_sf"/>
</dbReference>
<dbReference type="InterPro" id="IPR005467">
    <property type="entry name" value="His_kinase_dom"/>
</dbReference>
<dbReference type="OrthoDB" id="9806821at2"/>
<dbReference type="InterPro" id="IPR001789">
    <property type="entry name" value="Sig_transdc_resp-reg_receiver"/>
</dbReference>
<dbReference type="FunFam" id="3.30.565.10:FF:000010">
    <property type="entry name" value="Sensor histidine kinase RcsC"/>
    <property type="match status" value="1"/>
</dbReference>
<feature type="modified residue" description="4-aspartylphosphate" evidence="7">
    <location>
        <position position="712"/>
    </location>
</feature>
<dbReference type="Gene3D" id="1.10.287.130">
    <property type="match status" value="1"/>
</dbReference>
<dbReference type="Gene3D" id="3.30.565.10">
    <property type="entry name" value="Histidine kinase-like ATPase, C-terminal domain"/>
    <property type="match status" value="1"/>
</dbReference>
<name>C7LUE0_DESBD</name>
<evidence type="ECO:0000256" key="3">
    <source>
        <dbReference type="ARBA" id="ARBA00012438"/>
    </source>
</evidence>
<dbReference type="PROSITE" id="PS50110">
    <property type="entry name" value="RESPONSE_REGULATORY"/>
    <property type="match status" value="1"/>
</dbReference>
<dbReference type="PROSITE" id="PS50885">
    <property type="entry name" value="HAMP"/>
    <property type="match status" value="1"/>
</dbReference>
<dbReference type="SUPFAM" id="SSF158472">
    <property type="entry name" value="HAMP domain-like"/>
    <property type="match status" value="1"/>
</dbReference>
<dbReference type="PANTHER" id="PTHR45339">
    <property type="entry name" value="HYBRID SIGNAL TRANSDUCTION HISTIDINE KINASE J"/>
    <property type="match status" value="1"/>
</dbReference>
<dbReference type="Pfam" id="PF00672">
    <property type="entry name" value="HAMP"/>
    <property type="match status" value="1"/>
</dbReference>
<evidence type="ECO:0000256" key="6">
    <source>
        <dbReference type="ARBA" id="ARBA00022777"/>
    </source>
</evidence>
<dbReference type="SMART" id="SM00388">
    <property type="entry name" value="HisKA"/>
    <property type="match status" value="1"/>
</dbReference>
<sequence>MDLKFRANLTGFILVASITLGISGLATLTIDHLTETLNFRLLDKELDEYREKIFESRKVLDGVGLLGIRDYEDKAKADLLASFKARAPKMFGQLGIVSSRGEAVMYVGLPGEQNFELSCLPELLRIGAGRIDCVTGQETRIGPYLFIPEWDWLLMVTVSAEEMRFTRNEFLARVAFIFAIASVFGWWFYVRAARAVLDPVLDLSRAATEISRGDWQGLPEPLARKDEIGELSRNFVAMARRLRDSQADLTRQAASLRESNIHLEAQITERVRVEHDLRKATTSFMGIFDSSPSVLIAVDCGCVVAHWNRTARTWVGLEPEQVIGLPLEQALPQLAWLVDTVRRSMDEATTLSLTRQSYEQAEERRTVDILVSPLISDEVYGAVIRLDDVTAQIRMEEGLIAAKKSAESANEAKSEFLANMSHELRTPFSGIMGMMRLLQGTGLDDEQRRYVCLAIKASDRFTRLLTDLLDISRIEAGKLDIHEQEFSTSDLHDSVMEIFALASQEKGISLEFFIDPSVPARLVGDEMRVRQILFNLVGNAIKFTEKGCVCVEIILLSPVKGADLRVLFTVSDTGIGIPVDMLSGIFGSFVQVDGASSRAFQGAGLGLAIVKRLVKLMGGQIFADSIEGEGTNMHVELPFKMAGSRAGESKSRLDTGSTVPRLHILLVEDEPIITLYTRKLLEKAGHQVTTAENGLEIFGLPDRDTIDCIFMDIQMPVMDGIEATHAIRSSSRPGYAKDIPIIALTAHAMIGDREKFLGLGMDGYLTKPVDANDLQRELERIAAHRSTA</sequence>
<evidence type="ECO:0000259" key="10">
    <source>
        <dbReference type="PROSITE" id="PS50110"/>
    </source>
</evidence>
<evidence type="ECO:0000313" key="14">
    <source>
        <dbReference type="Proteomes" id="UP000002216"/>
    </source>
</evidence>
<feature type="transmembrane region" description="Helical" evidence="8">
    <location>
        <begin position="170"/>
        <end position="189"/>
    </location>
</feature>
<evidence type="ECO:0000259" key="9">
    <source>
        <dbReference type="PROSITE" id="PS50109"/>
    </source>
</evidence>
<evidence type="ECO:0000313" key="13">
    <source>
        <dbReference type="EMBL" id="ACU89675.1"/>
    </source>
</evidence>
<dbReference type="SUPFAM" id="SSF52172">
    <property type="entry name" value="CheY-like"/>
    <property type="match status" value="1"/>
</dbReference>
<keyword evidence="8" id="KW-0472">Membrane</keyword>
<dbReference type="PROSITE" id="PS50112">
    <property type="entry name" value="PAS"/>
    <property type="match status" value="1"/>
</dbReference>
<dbReference type="InterPro" id="IPR035965">
    <property type="entry name" value="PAS-like_dom_sf"/>
</dbReference>
<dbReference type="AlphaFoldDB" id="C7LUE0"/>
<dbReference type="Gene3D" id="3.30.450.20">
    <property type="entry name" value="PAS domain"/>
    <property type="match status" value="1"/>
</dbReference>
<dbReference type="InterPro" id="IPR004358">
    <property type="entry name" value="Sig_transdc_His_kin-like_C"/>
</dbReference>
<evidence type="ECO:0000259" key="12">
    <source>
        <dbReference type="PROSITE" id="PS50885"/>
    </source>
</evidence>
<dbReference type="RefSeq" id="WP_015773766.1">
    <property type="nucleotide sequence ID" value="NC_013173.1"/>
</dbReference>
<dbReference type="KEGG" id="dba:Dbac_1582"/>
<evidence type="ECO:0000259" key="11">
    <source>
        <dbReference type="PROSITE" id="PS50112"/>
    </source>
</evidence>
<evidence type="ECO:0000256" key="2">
    <source>
        <dbReference type="ARBA" id="ARBA00004370"/>
    </source>
</evidence>
<dbReference type="SUPFAM" id="SSF47384">
    <property type="entry name" value="Homodimeric domain of signal transducing histidine kinase"/>
    <property type="match status" value="1"/>
</dbReference>
<dbReference type="Gene3D" id="3.40.50.2300">
    <property type="match status" value="1"/>
</dbReference>
<dbReference type="eggNOG" id="COG5002">
    <property type="taxonomic scope" value="Bacteria"/>
</dbReference>
<dbReference type="Pfam" id="PF02518">
    <property type="entry name" value="HATPase_c"/>
    <property type="match status" value="1"/>
</dbReference>
<dbReference type="CDD" id="cd06225">
    <property type="entry name" value="HAMP"/>
    <property type="match status" value="1"/>
</dbReference>
<dbReference type="PROSITE" id="PS50109">
    <property type="entry name" value="HIS_KIN"/>
    <property type="match status" value="1"/>
</dbReference>
<dbReference type="InterPro" id="IPR011006">
    <property type="entry name" value="CheY-like_superfamily"/>
</dbReference>
<keyword evidence="14" id="KW-1185">Reference proteome</keyword>
<dbReference type="SUPFAM" id="SSF55785">
    <property type="entry name" value="PYP-like sensor domain (PAS domain)"/>
    <property type="match status" value="1"/>
</dbReference>
<dbReference type="InterPro" id="IPR013656">
    <property type="entry name" value="PAS_4"/>
</dbReference>
<dbReference type="GO" id="GO:0000155">
    <property type="term" value="F:phosphorelay sensor kinase activity"/>
    <property type="evidence" value="ECO:0007669"/>
    <property type="project" value="InterPro"/>
</dbReference>
<dbReference type="PRINTS" id="PR00344">
    <property type="entry name" value="BCTRLSENSOR"/>
</dbReference>
<keyword evidence="5" id="KW-0808">Transferase</keyword>
<organism evidence="13 14">
    <name type="scientific">Desulfomicrobium baculatum (strain DSM 4028 / VKM B-1378 / X)</name>
    <name type="common">Desulfovibrio baculatus</name>
    <dbReference type="NCBI Taxonomy" id="525897"/>
    <lineage>
        <taxon>Bacteria</taxon>
        <taxon>Pseudomonadati</taxon>
        <taxon>Thermodesulfobacteriota</taxon>
        <taxon>Desulfovibrionia</taxon>
        <taxon>Desulfovibrionales</taxon>
        <taxon>Desulfomicrobiaceae</taxon>
        <taxon>Desulfomicrobium</taxon>
    </lineage>
</organism>
<dbReference type="InterPro" id="IPR036890">
    <property type="entry name" value="HATPase_C_sf"/>
</dbReference>
<dbReference type="GO" id="GO:0016020">
    <property type="term" value="C:membrane"/>
    <property type="evidence" value="ECO:0007669"/>
    <property type="project" value="UniProtKB-SubCell"/>
</dbReference>
<dbReference type="eggNOG" id="COG0784">
    <property type="taxonomic scope" value="Bacteria"/>
</dbReference>
<dbReference type="SMART" id="SM00387">
    <property type="entry name" value="HATPase_c"/>
    <property type="match status" value="1"/>
</dbReference>
<keyword evidence="6 13" id="KW-0418">Kinase</keyword>
<dbReference type="Pfam" id="PF08448">
    <property type="entry name" value="PAS_4"/>
    <property type="match status" value="1"/>
</dbReference>
<evidence type="ECO:0000256" key="1">
    <source>
        <dbReference type="ARBA" id="ARBA00000085"/>
    </source>
</evidence>
<dbReference type="PANTHER" id="PTHR45339:SF5">
    <property type="entry name" value="HISTIDINE KINASE"/>
    <property type="match status" value="1"/>
</dbReference>
<evidence type="ECO:0000256" key="8">
    <source>
        <dbReference type="SAM" id="Phobius"/>
    </source>
</evidence>
<comment type="subcellular location">
    <subcellularLocation>
        <location evidence="2">Membrane</location>
    </subcellularLocation>
</comment>
<dbReference type="NCBIfam" id="TIGR00229">
    <property type="entry name" value="sensory_box"/>
    <property type="match status" value="1"/>
</dbReference>
<dbReference type="InterPro" id="IPR003594">
    <property type="entry name" value="HATPase_dom"/>
</dbReference>
<proteinExistence type="predicted"/>
<dbReference type="STRING" id="525897.Dbac_1582"/>
<dbReference type="SUPFAM" id="SSF55874">
    <property type="entry name" value="ATPase domain of HSP90 chaperone/DNA topoisomerase II/histidine kinase"/>
    <property type="match status" value="1"/>
</dbReference>
<evidence type="ECO:0000256" key="7">
    <source>
        <dbReference type="PROSITE-ProRule" id="PRU00169"/>
    </source>
</evidence>
<dbReference type="InterPro" id="IPR000014">
    <property type="entry name" value="PAS"/>
</dbReference>
<dbReference type="CDD" id="cd16922">
    <property type="entry name" value="HATPase_EvgS-ArcB-TorS-like"/>
    <property type="match status" value="1"/>
</dbReference>
<dbReference type="InterPro" id="IPR003661">
    <property type="entry name" value="HisK_dim/P_dom"/>
</dbReference>
<feature type="domain" description="Histidine kinase" evidence="9">
    <location>
        <begin position="419"/>
        <end position="641"/>
    </location>
</feature>
<dbReference type="Proteomes" id="UP000002216">
    <property type="component" value="Chromosome"/>
</dbReference>
<dbReference type="Pfam" id="PF00072">
    <property type="entry name" value="Response_reg"/>
    <property type="match status" value="1"/>
</dbReference>
<dbReference type="SMART" id="SM00304">
    <property type="entry name" value="HAMP"/>
    <property type="match status" value="1"/>
</dbReference>
<feature type="domain" description="HAMP" evidence="12">
    <location>
        <begin position="194"/>
        <end position="247"/>
    </location>
</feature>
<feature type="domain" description="Response regulatory" evidence="10">
    <location>
        <begin position="663"/>
        <end position="782"/>
    </location>
</feature>
<dbReference type="Pfam" id="PF00512">
    <property type="entry name" value="HisKA"/>
    <property type="match status" value="1"/>
</dbReference>
<evidence type="ECO:0000256" key="5">
    <source>
        <dbReference type="ARBA" id="ARBA00022679"/>
    </source>
</evidence>
<keyword evidence="8" id="KW-0812">Transmembrane</keyword>
<keyword evidence="4 7" id="KW-0597">Phosphoprotein</keyword>
<dbReference type="SMART" id="SM00448">
    <property type="entry name" value="REC"/>
    <property type="match status" value="1"/>
</dbReference>
<keyword evidence="8" id="KW-1133">Transmembrane helix</keyword>
<dbReference type="EC" id="2.7.13.3" evidence="3"/>
<evidence type="ECO:0000256" key="4">
    <source>
        <dbReference type="ARBA" id="ARBA00022553"/>
    </source>
</evidence>
<accession>C7LUE0</accession>
<dbReference type="HOGENOM" id="CLU_355917_0_0_7"/>
<dbReference type="InterPro" id="IPR003660">
    <property type="entry name" value="HAMP_dom"/>
</dbReference>
<feature type="transmembrane region" description="Helical" evidence="8">
    <location>
        <begin position="12"/>
        <end position="30"/>
    </location>
</feature>
<comment type="catalytic activity">
    <reaction evidence="1">
        <text>ATP + protein L-histidine = ADP + protein N-phospho-L-histidine.</text>
        <dbReference type="EC" id="2.7.13.3"/>
    </reaction>
</comment>
<gene>
    <name evidence="13" type="ordered locus">Dbac_1582</name>
</gene>
<feature type="domain" description="PAS" evidence="11">
    <location>
        <begin position="280"/>
        <end position="324"/>
    </location>
</feature>
<dbReference type="EMBL" id="CP001629">
    <property type="protein sequence ID" value="ACU89675.1"/>
    <property type="molecule type" value="Genomic_DNA"/>
</dbReference>
<dbReference type="Gene3D" id="6.10.340.10">
    <property type="match status" value="1"/>
</dbReference>